<evidence type="ECO:0000256" key="1">
    <source>
        <dbReference type="SAM" id="MobiDB-lite"/>
    </source>
</evidence>
<name>A0A2R6WIV6_MARPO</name>
<proteinExistence type="predicted"/>
<gene>
    <name evidence="2" type="ORF">MARPO_0085s0021</name>
</gene>
<feature type="region of interest" description="Disordered" evidence="1">
    <location>
        <begin position="1"/>
        <end position="22"/>
    </location>
</feature>
<dbReference type="AlphaFoldDB" id="A0A2R6WIV6"/>
<keyword evidence="3" id="KW-1185">Reference proteome</keyword>
<dbReference type="Proteomes" id="UP000244005">
    <property type="component" value="Unassembled WGS sequence"/>
</dbReference>
<dbReference type="Gramene" id="Mp3g10060.1">
    <property type="protein sequence ID" value="Mp3g10060.1.cds"/>
    <property type="gene ID" value="Mp3g10060"/>
</dbReference>
<evidence type="ECO:0000313" key="2">
    <source>
        <dbReference type="EMBL" id="PTQ33798.1"/>
    </source>
</evidence>
<dbReference type="EMBL" id="KZ772757">
    <property type="protein sequence ID" value="PTQ33798.1"/>
    <property type="molecule type" value="Genomic_DNA"/>
</dbReference>
<reference evidence="3" key="1">
    <citation type="journal article" date="2017" name="Cell">
        <title>Insights into land plant evolution garnered from the Marchantia polymorpha genome.</title>
        <authorList>
            <person name="Bowman J.L."/>
            <person name="Kohchi T."/>
            <person name="Yamato K.T."/>
            <person name="Jenkins J."/>
            <person name="Shu S."/>
            <person name="Ishizaki K."/>
            <person name="Yamaoka S."/>
            <person name="Nishihama R."/>
            <person name="Nakamura Y."/>
            <person name="Berger F."/>
            <person name="Adam C."/>
            <person name="Aki S.S."/>
            <person name="Althoff F."/>
            <person name="Araki T."/>
            <person name="Arteaga-Vazquez M.A."/>
            <person name="Balasubrmanian S."/>
            <person name="Barry K."/>
            <person name="Bauer D."/>
            <person name="Boehm C.R."/>
            <person name="Briginshaw L."/>
            <person name="Caballero-Perez J."/>
            <person name="Catarino B."/>
            <person name="Chen F."/>
            <person name="Chiyoda S."/>
            <person name="Chovatia M."/>
            <person name="Davies K.M."/>
            <person name="Delmans M."/>
            <person name="Demura T."/>
            <person name="Dierschke T."/>
            <person name="Dolan L."/>
            <person name="Dorantes-Acosta A.E."/>
            <person name="Eklund D.M."/>
            <person name="Florent S.N."/>
            <person name="Flores-Sandoval E."/>
            <person name="Fujiyama A."/>
            <person name="Fukuzawa H."/>
            <person name="Galik B."/>
            <person name="Grimanelli D."/>
            <person name="Grimwood J."/>
            <person name="Grossniklaus U."/>
            <person name="Hamada T."/>
            <person name="Haseloff J."/>
            <person name="Hetherington A.J."/>
            <person name="Higo A."/>
            <person name="Hirakawa Y."/>
            <person name="Hundley H.N."/>
            <person name="Ikeda Y."/>
            <person name="Inoue K."/>
            <person name="Inoue S.I."/>
            <person name="Ishida S."/>
            <person name="Jia Q."/>
            <person name="Kakita M."/>
            <person name="Kanazawa T."/>
            <person name="Kawai Y."/>
            <person name="Kawashima T."/>
            <person name="Kennedy M."/>
            <person name="Kinose K."/>
            <person name="Kinoshita T."/>
            <person name="Kohara Y."/>
            <person name="Koide E."/>
            <person name="Komatsu K."/>
            <person name="Kopischke S."/>
            <person name="Kubo M."/>
            <person name="Kyozuka J."/>
            <person name="Lagercrantz U."/>
            <person name="Lin S.S."/>
            <person name="Lindquist E."/>
            <person name="Lipzen A.M."/>
            <person name="Lu C.W."/>
            <person name="De Luna E."/>
            <person name="Martienssen R.A."/>
            <person name="Minamino N."/>
            <person name="Mizutani M."/>
            <person name="Mizutani M."/>
            <person name="Mochizuki N."/>
            <person name="Monte I."/>
            <person name="Mosher R."/>
            <person name="Nagasaki H."/>
            <person name="Nakagami H."/>
            <person name="Naramoto S."/>
            <person name="Nishitani K."/>
            <person name="Ohtani M."/>
            <person name="Okamoto T."/>
            <person name="Okumura M."/>
            <person name="Phillips J."/>
            <person name="Pollak B."/>
            <person name="Reinders A."/>
            <person name="Rovekamp M."/>
            <person name="Sano R."/>
            <person name="Sawa S."/>
            <person name="Schmid M.W."/>
            <person name="Shirakawa M."/>
            <person name="Solano R."/>
            <person name="Spunde A."/>
            <person name="Suetsugu N."/>
            <person name="Sugano S."/>
            <person name="Sugiyama A."/>
            <person name="Sun R."/>
            <person name="Suzuki Y."/>
            <person name="Takenaka M."/>
            <person name="Takezawa D."/>
            <person name="Tomogane H."/>
            <person name="Tsuzuki M."/>
            <person name="Ueda T."/>
            <person name="Umeda M."/>
            <person name="Ward J.M."/>
            <person name="Watanabe Y."/>
            <person name="Yazaki K."/>
            <person name="Yokoyama R."/>
            <person name="Yoshitake Y."/>
            <person name="Yotsui I."/>
            <person name="Zachgo S."/>
            <person name="Schmutz J."/>
        </authorList>
    </citation>
    <scope>NUCLEOTIDE SEQUENCE [LARGE SCALE GENOMIC DNA]</scope>
    <source>
        <strain evidence="3">Tak-1</strain>
    </source>
</reference>
<evidence type="ECO:0000313" key="3">
    <source>
        <dbReference type="Proteomes" id="UP000244005"/>
    </source>
</evidence>
<sequence length="73" mass="8518">MQCEPLKSGWQASRSLRSGPGSLIPFEQDLWRSNGVTLSRWKNDRGNQSIMTDAHTRDLEQVSVRQFLFSRWH</sequence>
<accession>A0A2R6WIV6</accession>
<organism evidence="2 3">
    <name type="scientific">Marchantia polymorpha</name>
    <name type="common">Common liverwort</name>
    <name type="synonym">Marchantia aquatica</name>
    <dbReference type="NCBI Taxonomy" id="3197"/>
    <lineage>
        <taxon>Eukaryota</taxon>
        <taxon>Viridiplantae</taxon>
        <taxon>Streptophyta</taxon>
        <taxon>Embryophyta</taxon>
        <taxon>Marchantiophyta</taxon>
        <taxon>Marchantiopsida</taxon>
        <taxon>Marchantiidae</taxon>
        <taxon>Marchantiales</taxon>
        <taxon>Marchantiaceae</taxon>
        <taxon>Marchantia</taxon>
    </lineage>
</organism>
<protein>
    <submittedName>
        <fullName evidence="2">Uncharacterized protein</fullName>
    </submittedName>
</protein>